<organism evidence="2 3">
    <name type="scientific">Perkinsus olseni</name>
    <name type="common">Perkinsus atlanticus</name>
    <dbReference type="NCBI Taxonomy" id="32597"/>
    <lineage>
        <taxon>Eukaryota</taxon>
        <taxon>Sar</taxon>
        <taxon>Alveolata</taxon>
        <taxon>Perkinsozoa</taxon>
        <taxon>Perkinsea</taxon>
        <taxon>Perkinsida</taxon>
        <taxon>Perkinsidae</taxon>
        <taxon>Perkinsus</taxon>
    </lineage>
</organism>
<comment type="caution">
    <text evidence="2">The sequence shown here is derived from an EMBL/GenBank/DDBJ whole genome shotgun (WGS) entry which is preliminary data.</text>
</comment>
<name>A0A7J6T193_PEROL</name>
<dbReference type="EMBL" id="JABANM010011105">
    <property type="protein sequence ID" value="KAF4738216.1"/>
    <property type="molecule type" value="Genomic_DNA"/>
</dbReference>
<protein>
    <submittedName>
        <fullName evidence="2">Uncharacterized protein</fullName>
    </submittedName>
</protein>
<dbReference type="Proteomes" id="UP000574390">
    <property type="component" value="Unassembled WGS sequence"/>
</dbReference>
<feature type="compositionally biased region" description="Low complexity" evidence="1">
    <location>
        <begin position="427"/>
        <end position="440"/>
    </location>
</feature>
<feature type="non-terminal residue" evidence="2">
    <location>
        <position position="488"/>
    </location>
</feature>
<feature type="compositionally biased region" description="Acidic residues" evidence="1">
    <location>
        <begin position="479"/>
        <end position="488"/>
    </location>
</feature>
<feature type="region of interest" description="Disordered" evidence="1">
    <location>
        <begin position="409"/>
        <end position="488"/>
    </location>
</feature>
<evidence type="ECO:0000313" key="3">
    <source>
        <dbReference type="Proteomes" id="UP000574390"/>
    </source>
</evidence>
<sequence length="488" mass="51925">LWERARSGGFSEVLVPAVTTEVLGGVSTLLRKGTYKPNKPTTGRFMAILVPFILSNDSALLRMEACNVLLALPASKIGDIGPDTHTGVLADVLSDELNVKQKASPEHLVKVCQLVRSLLRSGKCQEVPFKKLMKFQHICTRALLLHARQRTFEVGLGRSLATQTVGLLYDICALLGVGLVSLLSTILVKRHVLPIIEGLADMPSEVASLLSSALDRLITAYPSLALVDHSLHKSALSLGPSRLLATLCRISQPGPDILGEVAGCGMRVLLESRSDQEDLNVATSLLYACGGLLNESGMGPAAAGLLYHRGLPVPASLKAKAPDSSSGKIGTSVCDEFTSALMVSLKRQREEEESSGEADSKKARREEEKEEAKLPTAAAVENPFAITIGGVPADSRSKKDVVVEREVIEVASSPAPSQHVDEVHQDTPSASSPATPAVAVIRDDEDEVPSSPPLSEDILQTPESDSDTMSDVPDLCMDPPDEDEAATE</sequence>
<feature type="compositionally biased region" description="Basic and acidic residues" evidence="1">
    <location>
        <begin position="358"/>
        <end position="373"/>
    </location>
</feature>
<reference evidence="2 3" key="1">
    <citation type="submission" date="2020-04" db="EMBL/GenBank/DDBJ databases">
        <title>Perkinsus olseni comparative genomics.</title>
        <authorList>
            <person name="Bogema D.R."/>
        </authorList>
    </citation>
    <scope>NUCLEOTIDE SEQUENCE [LARGE SCALE GENOMIC DNA]</scope>
    <source>
        <strain evidence="2">ATCC PRA-205</strain>
    </source>
</reference>
<dbReference type="AlphaFoldDB" id="A0A7J6T193"/>
<feature type="region of interest" description="Disordered" evidence="1">
    <location>
        <begin position="345"/>
        <end position="376"/>
    </location>
</feature>
<evidence type="ECO:0000256" key="1">
    <source>
        <dbReference type="SAM" id="MobiDB-lite"/>
    </source>
</evidence>
<evidence type="ECO:0000313" key="2">
    <source>
        <dbReference type="EMBL" id="KAF4738216.1"/>
    </source>
</evidence>
<accession>A0A7J6T193</accession>
<gene>
    <name evidence="2" type="ORF">FOZ62_005408</name>
</gene>
<proteinExistence type="predicted"/>